<dbReference type="GO" id="GO:0005737">
    <property type="term" value="C:cytoplasm"/>
    <property type="evidence" value="ECO:0007669"/>
    <property type="project" value="UniProtKB-SubCell"/>
</dbReference>
<keyword evidence="8" id="KW-1185">Reference proteome</keyword>
<evidence type="ECO:0000313" key="8">
    <source>
        <dbReference type="Proteomes" id="UP000019681"/>
    </source>
</evidence>
<comment type="function">
    <text evidence="4">Required for a late step of 50S ribosomal subunit assembly. Has GTPase activity.</text>
</comment>
<feature type="domain" description="CP-type G" evidence="6">
    <location>
        <begin position="14"/>
        <end position="178"/>
    </location>
</feature>
<evidence type="ECO:0000256" key="5">
    <source>
        <dbReference type="PIRSR" id="PIRSR006230-1"/>
    </source>
</evidence>
<dbReference type="PIRSF" id="PIRSF006230">
    <property type="entry name" value="MG442"/>
    <property type="match status" value="1"/>
</dbReference>
<dbReference type="Proteomes" id="UP000019681">
    <property type="component" value="Unassembled WGS sequence"/>
</dbReference>
<dbReference type="PANTHER" id="PTHR45782:SF4">
    <property type="entry name" value="MITOCHONDRIAL RIBOSOME-ASSOCIATED GTPASE 1"/>
    <property type="match status" value="1"/>
</dbReference>
<evidence type="ECO:0000256" key="3">
    <source>
        <dbReference type="ARBA" id="ARBA00023134"/>
    </source>
</evidence>
<evidence type="ECO:0000256" key="1">
    <source>
        <dbReference type="ARBA" id="ARBA00014898"/>
    </source>
</evidence>
<name>A0A017RX16_9CLOT</name>
<dbReference type="NCBIfam" id="TIGR03596">
    <property type="entry name" value="GTPase_YlqF"/>
    <property type="match status" value="1"/>
</dbReference>
<feature type="binding site" evidence="5">
    <location>
        <begin position="58"/>
        <end position="61"/>
    </location>
    <ligand>
        <name>GTP</name>
        <dbReference type="ChEBI" id="CHEBI:37565"/>
    </ligand>
</feature>
<comment type="similarity">
    <text evidence="4">Belongs to the TRAFAC class YlqF/YawG GTPase family. MTG1 subfamily.</text>
</comment>
<dbReference type="OrthoDB" id="9779790at2"/>
<dbReference type="InterPro" id="IPR027417">
    <property type="entry name" value="P-loop_NTPase"/>
</dbReference>
<feature type="binding site" evidence="5">
    <location>
        <position position="174"/>
    </location>
    <ligand>
        <name>GTP</name>
        <dbReference type="ChEBI" id="CHEBI:37565"/>
    </ligand>
</feature>
<dbReference type="EMBL" id="AZQP01000006">
    <property type="protein sequence ID" value="EYE89323.1"/>
    <property type="molecule type" value="Genomic_DNA"/>
</dbReference>
<dbReference type="FunFam" id="3.40.50.300:FF:000590">
    <property type="entry name" value="Ribosome biogenesis GTPase A"/>
    <property type="match status" value="1"/>
</dbReference>
<keyword evidence="4" id="KW-0963">Cytoplasm</keyword>
<protein>
    <recommendedName>
        <fullName evidence="1 4">Ribosome biogenesis GTPase A</fullName>
    </recommendedName>
</protein>
<dbReference type="SUPFAM" id="SSF52540">
    <property type="entry name" value="P-loop containing nucleoside triphosphate hydrolases"/>
    <property type="match status" value="1"/>
</dbReference>
<dbReference type="Gene3D" id="1.10.1580.10">
    <property type="match status" value="1"/>
</dbReference>
<keyword evidence="3 4" id="KW-0342">GTP-binding</keyword>
<dbReference type="AlphaFoldDB" id="A0A017RX16"/>
<dbReference type="InterPro" id="IPR006073">
    <property type="entry name" value="GTP-bd"/>
</dbReference>
<comment type="caution">
    <text evidence="7">The sequence shown here is derived from an EMBL/GenBank/DDBJ whole genome shotgun (WGS) entry which is preliminary data.</text>
</comment>
<dbReference type="CDD" id="cd01856">
    <property type="entry name" value="YlqF"/>
    <property type="match status" value="1"/>
</dbReference>
<dbReference type="InterPro" id="IPR030378">
    <property type="entry name" value="G_CP_dom"/>
</dbReference>
<dbReference type="Pfam" id="PF01926">
    <property type="entry name" value="MMR_HSR1"/>
    <property type="match status" value="1"/>
</dbReference>
<dbReference type="PANTHER" id="PTHR45782">
    <property type="entry name" value="MITOCHONDRIAL RIBOSOME-ASSOCIATED GTPASE 1"/>
    <property type="match status" value="1"/>
</dbReference>
<dbReference type="PROSITE" id="PS51721">
    <property type="entry name" value="G_CP"/>
    <property type="match status" value="1"/>
</dbReference>
<dbReference type="InterPro" id="IPR019991">
    <property type="entry name" value="GTP-bd_ribosome_bgen"/>
</dbReference>
<evidence type="ECO:0000256" key="4">
    <source>
        <dbReference type="PIRNR" id="PIRNR006230"/>
    </source>
</evidence>
<dbReference type="RefSeq" id="WP_035378134.1">
    <property type="nucleotide sequence ID" value="NZ_AZQP01000006.1"/>
</dbReference>
<comment type="subcellular location">
    <subcellularLocation>
        <location evidence="4">Cytoplasm</location>
    </subcellularLocation>
</comment>
<proteinExistence type="inferred from homology"/>
<dbReference type="STRING" id="1403537.Q428_03335"/>
<keyword evidence="2 4" id="KW-0547">Nucleotide-binding</keyword>
<dbReference type="GO" id="GO:0006412">
    <property type="term" value="P:translation"/>
    <property type="evidence" value="ECO:0007669"/>
    <property type="project" value="TreeGrafter"/>
</dbReference>
<dbReference type="Gene3D" id="3.40.50.300">
    <property type="entry name" value="P-loop containing nucleotide triphosphate hydrolases"/>
    <property type="match status" value="1"/>
</dbReference>
<sequence length="288" mass="32384">MVIQWYPGHMVKTKRQIQESLKLIDVIIEILDSRIPESSKNPDLDKLISDKPKVVLLNKCDLAQDSVTKEWIKYYRSKGITALEIDSITGKNINKVYNAVKVATSEKFEKKAAKGIVGRPVRALVAGIPNVGKSSFINKISSKSNAQTGDKPGVTKNKQWIKVNKDFELMDTPGILWPKFDDEKVAYHLAFTRAIKDEILDPEELSVKLIEELMNKDKDIIIKRYNVDVLKDAYETLKMIGKKRGCMVSGGGIDTQRAAILILDDFRSGKLGKITLEYPTSESIVEES</sequence>
<dbReference type="GO" id="GO:0005525">
    <property type="term" value="F:GTP binding"/>
    <property type="evidence" value="ECO:0007669"/>
    <property type="project" value="UniProtKB-KW"/>
</dbReference>
<evidence type="ECO:0000256" key="2">
    <source>
        <dbReference type="ARBA" id="ARBA00022741"/>
    </source>
</evidence>
<evidence type="ECO:0000259" key="6">
    <source>
        <dbReference type="PROSITE" id="PS51721"/>
    </source>
</evidence>
<dbReference type="InterPro" id="IPR016478">
    <property type="entry name" value="GTPase_MTG1"/>
</dbReference>
<accession>A0A017RX16</accession>
<gene>
    <name evidence="7" type="ORF">Q428_03335</name>
</gene>
<feature type="binding site" evidence="5">
    <location>
        <begin position="130"/>
        <end position="135"/>
    </location>
    <ligand>
        <name>GTP</name>
        <dbReference type="ChEBI" id="CHEBI:37565"/>
    </ligand>
</feature>
<reference evidence="7 8" key="1">
    <citation type="journal article" date="2014" name="Genome Announc.">
        <title>Draft Genome Sequence of Fervidicella metallireducens Strain AeBT, an Iron-Reducing Thermoanaerobe from the Great Artesian Basin.</title>
        <authorList>
            <person name="Patel B.K."/>
        </authorList>
    </citation>
    <scope>NUCLEOTIDE SEQUENCE [LARGE SCALE GENOMIC DNA]</scope>
    <source>
        <strain evidence="7 8">AeB</strain>
    </source>
</reference>
<organism evidence="7 8">
    <name type="scientific">Fervidicella metallireducens AeB</name>
    <dbReference type="NCBI Taxonomy" id="1403537"/>
    <lineage>
        <taxon>Bacteria</taxon>
        <taxon>Bacillati</taxon>
        <taxon>Bacillota</taxon>
        <taxon>Clostridia</taxon>
        <taxon>Eubacteriales</taxon>
        <taxon>Clostridiaceae</taxon>
        <taxon>Fervidicella</taxon>
    </lineage>
</organism>
<evidence type="ECO:0000313" key="7">
    <source>
        <dbReference type="EMBL" id="EYE89323.1"/>
    </source>
</evidence>
<dbReference type="InterPro" id="IPR023179">
    <property type="entry name" value="GTP-bd_ortho_bundle_sf"/>
</dbReference>
<dbReference type="GO" id="GO:0003924">
    <property type="term" value="F:GTPase activity"/>
    <property type="evidence" value="ECO:0007669"/>
    <property type="project" value="TreeGrafter"/>
</dbReference>